<comment type="caution">
    <text evidence="1">The sequence shown here is derived from an EMBL/GenBank/DDBJ whole genome shotgun (WGS) entry which is preliminary data.</text>
</comment>
<evidence type="ECO:0000313" key="2">
    <source>
        <dbReference type="Proteomes" id="UP000316759"/>
    </source>
</evidence>
<evidence type="ECO:0000313" key="1">
    <source>
        <dbReference type="EMBL" id="TPP63423.1"/>
    </source>
</evidence>
<dbReference type="AlphaFoldDB" id="A0A504YQH1"/>
<proteinExistence type="predicted"/>
<protein>
    <submittedName>
        <fullName evidence="1">Uncharacterized protein</fullName>
    </submittedName>
</protein>
<name>A0A504YQH1_FASGI</name>
<dbReference type="EMBL" id="SUNJ01005689">
    <property type="protein sequence ID" value="TPP63423.1"/>
    <property type="molecule type" value="Genomic_DNA"/>
</dbReference>
<accession>A0A504YQH1</accession>
<sequence length="93" mass="10461">MRDKGKPTNGIENSISYRSAHHRWTTTWNVLGVELVPALPHTVQPPDVWIHITRLSISAGWNGVHISMGDEHRQPCGGFSFNQIICCSRVLIM</sequence>
<dbReference type="Proteomes" id="UP000316759">
    <property type="component" value="Unassembled WGS sequence"/>
</dbReference>
<organism evidence="1 2">
    <name type="scientific">Fasciola gigantica</name>
    <name type="common">Giant liver fluke</name>
    <dbReference type="NCBI Taxonomy" id="46835"/>
    <lineage>
        <taxon>Eukaryota</taxon>
        <taxon>Metazoa</taxon>
        <taxon>Spiralia</taxon>
        <taxon>Lophotrochozoa</taxon>
        <taxon>Platyhelminthes</taxon>
        <taxon>Trematoda</taxon>
        <taxon>Digenea</taxon>
        <taxon>Plagiorchiida</taxon>
        <taxon>Echinostomata</taxon>
        <taxon>Echinostomatoidea</taxon>
        <taxon>Fasciolidae</taxon>
        <taxon>Fasciola</taxon>
    </lineage>
</organism>
<reference evidence="1 2" key="1">
    <citation type="submission" date="2019-04" db="EMBL/GenBank/DDBJ databases">
        <title>Annotation for the trematode Fasciola gigantica.</title>
        <authorList>
            <person name="Choi Y.-J."/>
        </authorList>
    </citation>
    <scope>NUCLEOTIDE SEQUENCE [LARGE SCALE GENOMIC DNA]</scope>
    <source>
        <strain evidence="1">Uganda_cow_1</strain>
    </source>
</reference>
<gene>
    <name evidence="1" type="ORF">FGIG_06535</name>
</gene>
<keyword evidence="2" id="KW-1185">Reference proteome</keyword>